<name>A0AAP0S5F4_LIQFO</name>
<dbReference type="Proteomes" id="UP001415857">
    <property type="component" value="Unassembled WGS sequence"/>
</dbReference>
<dbReference type="SUPFAM" id="SSF81383">
    <property type="entry name" value="F-box domain"/>
    <property type="match status" value="1"/>
</dbReference>
<evidence type="ECO:0000313" key="3">
    <source>
        <dbReference type="Proteomes" id="UP001415857"/>
    </source>
</evidence>
<sequence>MFHVYTNLGEYLSFSQSSIASLLLYKSCNEKRKIDKQTVDGFWHEVPRDIMDLIKRRLNLTDCIRSSIVCKSWRSLLMQKDVRPAPQLPWLLLPHGPQCKHLSFYSLTDGKPRNLKLPKSAQGGRYCGSAKGWLIISEETRLDPKIFLFNPISGAKLQLPSLTTIPSFGEFLDSLPDEYTGSAFMNRVELSSPDTSDCTIAAIFDTWRILAFCKPEDKSWIIFQGRVDDAAENSSFYRDILFSGGTLYALPWSTTSGGVGAAYTVGLENREVTLKVLPALGINDPEFFEVNEDHTDNRIFVEIFISFSLVESTNGELLIIRKFRDPFPSMDANQNQRPDPYRISTFQVYKLDPNNGCMTRLRSLGGQVIFLTDNGSSVLQATDFNGFQGNCIYFAADQPHFCFVADHPPLVCRESGVFYLDDGKFEQSFPSVNLPTHSQMTWFTPNPW</sequence>
<dbReference type="EMBL" id="JBBPBK010000004">
    <property type="protein sequence ID" value="KAK9287477.1"/>
    <property type="molecule type" value="Genomic_DNA"/>
</dbReference>
<proteinExistence type="predicted"/>
<organism evidence="2 3">
    <name type="scientific">Liquidambar formosana</name>
    <name type="common">Formosan gum</name>
    <dbReference type="NCBI Taxonomy" id="63359"/>
    <lineage>
        <taxon>Eukaryota</taxon>
        <taxon>Viridiplantae</taxon>
        <taxon>Streptophyta</taxon>
        <taxon>Embryophyta</taxon>
        <taxon>Tracheophyta</taxon>
        <taxon>Spermatophyta</taxon>
        <taxon>Magnoliopsida</taxon>
        <taxon>eudicotyledons</taxon>
        <taxon>Gunneridae</taxon>
        <taxon>Pentapetalae</taxon>
        <taxon>Saxifragales</taxon>
        <taxon>Altingiaceae</taxon>
        <taxon>Liquidambar</taxon>
    </lineage>
</organism>
<reference evidence="2 3" key="1">
    <citation type="journal article" date="2024" name="Plant J.">
        <title>Genome sequences and population genomics reveal climatic adaptation and genomic divergence between two closely related sweetgum species.</title>
        <authorList>
            <person name="Xu W.Q."/>
            <person name="Ren C.Q."/>
            <person name="Zhang X.Y."/>
            <person name="Comes H.P."/>
            <person name="Liu X.H."/>
            <person name="Li Y.G."/>
            <person name="Kettle C.J."/>
            <person name="Jalonen R."/>
            <person name="Gaisberger H."/>
            <person name="Ma Y.Z."/>
            <person name="Qiu Y.X."/>
        </authorList>
    </citation>
    <scope>NUCLEOTIDE SEQUENCE [LARGE SCALE GENOMIC DNA]</scope>
    <source>
        <strain evidence="2">Hangzhou</strain>
    </source>
</reference>
<dbReference type="PANTHER" id="PTHR44259">
    <property type="entry name" value="OS07G0183000 PROTEIN-RELATED"/>
    <property type="match status" value="1"/>
</dbReference>
<dbReference type="InterPro" id="IPR005174">
    <property type="entry name" value="KIB1-4_b-propeller"/>
</dbReference>
<feature type="domain" description="KIB1-4 beta-propeller" evidence="1">
    <location>
        <begin position="104"/>
        <end position="400"/>
    </location>
</feature>
<dbReference type="Gene3D" id="1.20.1280.50">
    <property type="match status" value="1"/>
</dbReference>
<protein>
    <recommendedName>
        <fullName evidence="1">KIB1-4 beta-propeller domain-containing protein</fullName>
    </recommendedName>
</protein>
<accession>A0AAP0S5F4</accession>
<dbReference type="AlphaFoldDB" id="A0AAP0S5F4"/>
<dbReference type="InterPro" id="IPR036047">
    <property type="entry name" value="F-box-like_dom_sf"/>
</dbReference>
<dbReference type="Pfam" id="PF03478">
    <property type="entry name" value="Beta-prop_KIB1-4"/>
    <property type="match status" value="1"/>
</dbReference>
<evidence type="ECO:0000259" key="1">
    <source>
        <dbReference type="Pfam" id="PF03478"/>
    </source>
</evidence>
<dbReference type="PANTHER" id="PTHR44259:SF87">
    <property type="entry name" value="F-BOX DOMAIN-CONTAINING PROTEIN"/>
    <property type="match status" value="1"/>
</dbReference>
<evidence type="ECO:0000313" key="2">
    <source>
        <dbReference type="EMBL" id="KAK9287477.1"/>
    </source>
</evidence>
<gene>
    <name evidence="2" type="ORF">L1049_015898</name>
</gene>
<keyword evidence="3" id="KW-1185">Reference proteome</keyword>
<dbReference type="InterPro" id="IPR050942">
    <property type="entry name" value="F-box_BR-signaling"/>
</dbReference>
<comment type="caution">
    <text evidence="2">The sequence shown here is derived from an EMBL/GenBank/DDBJ whole genome shotgun (WGS) entry which is preliminary data.</text>
</comment>